<accession>A0A1J7BG68</accession>
<dbReference type="GO" id="GO:0005737">
    <property type="term" value="C:cytoplasm"/>
    <property type="evidence" value="ECO:0007669"/>
    <property type="project" value="TreeGrafter"/>
</dbReference>
<dbReference type="GO" id="GO:0008999">
    <property type="term" value="F:protein-N-terminal-alanine acetyltransferase activity"/>
    <property type="evidence" value="ECO:0007669"/>
    <property type="project" value="TreeGrafter"/>
</dbReference>
<evidence type="ECO:0000313" key="2">
    <source>
        <dbReference type="EMBL" id="OIV37573.1"/>
    </source>
</evidence>
<keyword evidence="3" id="KW-1185">Reference proteome</keyword>
<dbReference type="PANTHER" id="PTHR43441:SF10">
    <property type="entry name" value="ACETYLTRANSFERASE"/>
    <property type="match status" value="1"/>
</dbReference>
<dbReference type="OrthoDB" id="9795188at2"/>
<protein>
    <recommendedName>
        <fullName evidence="1">N-acetyltransferase domain-containing protein</fullName>
    </recommendedName>
</protein>
<dbReference type="Gene3D" id="3.40.630.30">
    <property type="match status" value="1"/>
</dbReference>
<reference evidence="2 3" key="1">
    <citation type="submission" date="2016-10" db="EMBL/GenBank/DDBJ databases">
        <title>Genome sequence of Streptomyces gilvigriseus MUSC 26.</title>
        <authorList>
            <person name="Lee L.-H."/>
            <person name="Ser H.-L."/>
        </authorList>
    </citation>
    <scope>NUCLEOTIDE SEQUENCE [LARGE SCALE GENOMIC DNA]</scope>
    <source>
        <strain evidence="2 3">MUSC 26</strain>
    </source>
</reference>
<dbReference type="STRING" id="1428644.BIV57_10230"/>
<dbReference type="PROSITE" id="PS51186">
    <property type="entry name" value="GNAT"/>
    <property type="match status" value="1"/>
</dbReference>
<name>A0A1J7BG68_9ACTN</name>
<dbReference type="GO" id="GO:1990189">
    <property type="term" value="F:protein N-terminal-serine acetyltransferase activity"/>
    <property type="evidence" value="ECO:0007669"/>
    <property type="project" value="TreeGrafter"/>
</dbReference>
<dbReference type="SUPFAM" id="SSF55729">
    <property type="entry name" value="Acyl-CoA N-acyltransferases (Nat)"/>
    <property type="match status" value="1"/>
</dbReference>
<dbReference type="InterPro" id="IPR051908">
    <property type="entry name" value="Ribosomal_N-acetyltransferase"/>
</dbReference>
<dbReference type="PANTHER" id="PTHR43441">
    <property type="entry name" value="RIBOSOMAL-PROTEIN-SERINE ACETYLTRANSFERASE"/>
    <property type="match status" value="1"/>
</dbReference>
<dbReference type="Proteomes" id="UP000243342">
    <property type="component" value="Unassembled WGS sequence"/>
</dbReference>
<organism evidence="2 3">
    <name type="scientific">Mangrovactinospora gilvigrisea</name>
    <dbReference type="NCBI Taxonomy" id="1428644"/>
    <lineage>
        <taxon>Bacteria</taxon>
        <taxon>Bacillati</taxon>
        <taxon>Actinomycetota</taxon>
        <taxon>Actinomycetes</taxon>
        <taxon>Kitasatosporales</taxon>
        <taxon>Streptomycetaceae</taxon>
        <taxon>Mangrovactinospora</taxon>
    </lineage>
</organism>
<feature type="domain" description="N-acetyltransferase" evidence="1">
    <location>
        <begin position="11"/>
        <end position="175"/>
    </location>
</feature>
<dbReference type="EMBL" id="MLCF01000048">
    <property type="protein sequence ID" value="OIV37573.1"/>
    <property type="molecule type" value="Genomic_DNA"/>
</dbReference>
<dbReference type="InterPro" id="IPR000182">
    <property type="entry name" value="GNAT_dom"/>
</dbReference>
<gene>
    <name evidence="2" type="ORF">BIV57_10230</name>
</gene>
<evidence type="ECO:0000259" key="1">
    <source>
        <dbReference type="PROSITE" id="PS51186"/>
    </source>
</evidence>
<sequence>MDTTELRTARLRLRPFVSADVPAIHAACQDAEIQRWTTVPSPYALSDAENFVETLCPKQWAENTAFTFGVFTEDAQRSLVGAMGLMAHEPGRLEIGFWTAAEQRGRGYTAEAARAVCDWAFTELRAWRVEWLAVAGNQGSRAVAEKAGFVFEGTLRGGRLHRRTPTDMWIAGLLPGDRSR</sequence>
<comment type="caution">
    <text evidence="2">The sequence shown here is derived from an EMBL/GenBank/DDBJ whole genome shotgun (WGS) entry which is preliminary data.</text>
</comment>
<evidence type="ECO:0000313" key="3">
    <source>
        <dbReference type="Proteomes" id="UP000243342"/>
    </source>
</evidence>
<dbReference type="AlphaFoldDB" id="A0A1J7BG68"/>
<dbReference type="Pfam" id="PF13302">
    <property type="entry name" value="Acetyltransf_3"/>
    <property type="match status" value="1"/>
</dbReference>
<dbReference type="InterPro" id="IPR016181">
    <property type="entry name" value="Acyl_CoA_acyltransferase"/>
</dbReference>
<dbReference type="RefSeq" id="WP_071656445.1">
    <property type="nucleotide sequence ID" value="NZ_MLCF01000048.1"/>
</dbReference>
<proteinExistence type="predicted"/>